<keyword evidence="1" id="KW-0472">Membrane</keyword>
<evidence type="ECO:0000313" key="2">
    <source>
        <dbReference type="EMBL" id="GAI37095.1"/>
    </source>
</evidence>
<keyword evidence="1" id="KW-0812">Transmembrane</keyword>
<name>X1PDJ4_9ZZZZ</name>
<evidence type="ECO:0000256" key="1">
    <source>
        <dbReference type="SAM" id="Phobius"/>
    </source>
</evidence>
<feature type="transmembrane region" description="Helical" evidence="1">
    <location>
        <begin position="61"/>
        <end position="80"/>
    </location>
</feature>
<organism evidence="2">
    <name type="scientific">marine sediment metagenome</name>
    <dbReference type="NCBI Taxonomy" id="412755"/>
    <lineage>
        <taxon>unclassified sequences</taxon>
        <taxon>metagenomes</taxon>
        <taxon>ecological metagenomes</taxon>
    </lineage>
</organism>
<dbReference type="EMBL" id="BARV01026102">
    <property type="protein sequence ID" value="GAI37095.1"/>
    <property type="molecule type" value="Genomic_DNA"/>
</dbReference>
<comment type="caution">
    <text evidence="2">The sequence shown here is derived from an EMBL/GenBank/DDBJ whole genome shotgun (WGS) entry which is preliminary data.</text>
</comment>
<dbReference type="AlphaFoldDB" id="X1PDJ4"/>
<gene>
    <name evidence="2" type="ORF">S06H3_42239</name>
</gene>
<proteinExistence type="predicted"/>
<sequence>MVGPSGWVLYDNAGEFGWPEYENLGFEEALASEYRRAQILERGDWAPRVGVGVLYTHLNTFWKICVHIYAHAFSLILFLAKSLYKAGNAVT</sequence>
<keyword evidence="1" id="KW-1133">Transmembrane helix</keyword>
<protein>
    <submittedName>
        <fullName evidence="2">Uncharacterized protein</fullName>
    </submittedName>
</protein>
<accession>X1PDJ4</accession>
<reference evidence="2" key="1">
    <citation type="journal article" date="2014" name="Front. Microbiol.">
        <title>High frequency of phylogenetically diverse reductive dehalogenase-homologous genes in deep subseafloor sedimentary metagenomes.</title>
        <authorList>
            <person name="Kawai M."/>
            <person name="Futagami T."/>
            <person name="Toyoda A."/>
            <person name="Takaki Y."/>
            <person name="Nishi S."/>
            <person name="Hori S."/>
            <person name="Arai W."/>
            <person name="Tsubouchi T."/>
            <person name="Morono Y."/>
            <person name="Uchiyama I."/>
            <person name="Ito T."/>
            <person name="Fujiyama A."/>
            <person name="Inagaki F."/>
            <person name="Takami H."/>
        </authorList>
    </citation>
    <scope>NUCLEOTIDE SEQUENCE</scope>
    <source>
        <strain evidence="2">Expedition CK06-06</strain>
    </source>
</reference>